<dbReference type="AlphaFoldDB" id="A0A8H9LER5"/>
<protein>
    <recommendedName>
        <fullName evidence="1">STAS domain-containing protein</fullName>
    </recommendedName>
</protein>
<keyword evidence="3" id="KW-1185">Reference proteome</keyword>
<dbReference type="Proteomes" id="UP000653480">
    <property type="component" value="Unassembled WGS sequence"/>
</dbReference>
<evidence type="ECO:0000313" key="2">
    <source>
        <dbReference type="EMBL" id="GGO03168.1"/>
    </source>
</evidence>
<dbReference type="InterPro" id="IPR002645">
    <property type="entry name" value="STAS_dom"/>
</dbReference>
<name>A0A8H9LER5_9ACTN</name>
<dbReference type="SUPFAM" id="SSF52091">
    <property type="entry name" value="SpoIIaa-like"/>
    <property type="match status" value="1"/>
</dbReference>
<evidence type="ECO:0000259" key="1">
    <source>
        <dbReference type="PROSITE" id="PS50801"/>
    </source>
</evidence>
<reference evidence="2" key="1">
    <citation type="journal article" date="2014" name="Int. J. Syst. Evol. Microbiol.">
        <title>Complete genome sequence of Corynebacterium casei LMG S-19264T (=DSM 44701T), isolated from a smear-ripened cheese.</title>
        <authorList>
            <consortium name="US DOE Joint Genome Institute (JGI-PGF)"/>
            <person name="Walter F."/>
            <person name="Albersmeier A."/>
            <person name="Kalinowski J."/>
            <person name="Ruckert C."/>
        </authorList>
    </citation>
    <scope>NUCLEOTIDE SEQUENCE</scope>
    <source>
        <strain evidence="2">CGMCC 4.7138</strain>
    </source>
</reference>
<dbReference type="EMBL" id="BMMN01000002">
    <property type="protein sequence ID" value="GGO03168.1"/>
    <property type="molecule type" value="Genomic_DNA"/>
</dbReference>
<dbReference type="Gene3D" id="3.30.750.24">
    <property type="entry name" value="STAS domain"/>
    <property type="match status" value="1"/>
</dbReference>
<evidence type="ECO:0000313" key="3">
    <source>
        <dbReference type="Proteomes" id="UP000653480"/>
    </source>
</evidence>
<proteinExistence type="predicted"/>
<organism evidence="2 3">
    <name type="scientific">Microbispora bryophytorum</name>
    <dbReference type="NCBI Taxonomy" id="1460882"/>
    <lineage>
        <taxon>Bacteria</taxon>
        <taxon>Bacillati</taxon>
        <taxon>Actinomycetota</taxon>
        <taxon>Actinomycetes</taxon>
        <taxon>Streptosporangiales</taxon>
        <taxon>Streptosporangiaceae</taxon>
        <taxon>Microbispora</taxon>
    </lineage>
</organism>
<feature type="domain" description="STAS" evidence="1">
    <location>
        <begin position="1"/>
        <end position="71"/>
    </location>
</feature>
<accession>A0A8H9LER5</accession>
<dbReference type="InterPro" id="IPR036513">
    <property type="entry name" value="STAS_dom_sf"/>
</dbReference>
<reference evidence="2" key="2">
    <citation type="submission" date="2020-09" db="EMBL/GenBank/DDBJ databases">
        <authorList>
            <person name="Sun Q."/>
            <person name="Zhou Y."/>
        </authorList>
    </citation>
    <scope>NUCLEOTIDE SEQUENCE</scope>
    <source>
        <strain evidence="2">CGMCC 4.7138</strain>
    </source>
</reference>
<gene>
    <name evidence="2" type="ORF">GCM10011574_12740</name>
</gene>
<sequence>MVDTPTSAASLRVVSAWRSSASSSRAAACGWTGGWLILAGVAPRLARHLHVAGLLGRFEVCGTADEAVARVREPYGGERGEQG</sequence>
<dbReference type="PROSITE" id="PS50801">
    <property type="entry name" value="STAS"/>
    <property type="match status" value="1"/>
</dbReference>
<comment type="caution">
    <text evidence="2">The sequence shown here is derived from an EMBL/GenBank/DDBJ whole genome shotgun (WGS) entry which is preliminary data.</text>
</comment>
<dbReference type="RefSeq" id="WP_167748389.1">
    <property type="nucleotide sequence ID" value="NZ_BMMN01000002.1"/>
</dbReference>